<dbReference type="PANTHER" id="PTHR37311">
    <property type="entry name" value="2-PHOSPHOSULFOLACTATE PHOSPHATASE-RELATED"/>
    <property type="match status" value="1"/>
</dbReference>
<dbReference type="RefSeq" id="WP_285934305.1">
    <property type="nucleotide sequence ID" value="NZ_JASTZU010000063.1"/>
</dbReference>
<organism evidence="8 9">
    <name type="scientific">Aquibacillus rhizosphaerae</name>
    <dbReference type="NCBI Taxonomy" id="3051431"/>
    <lineage>
        <taxon>Bacteria</taxon>
        <taxon>Bacillati</taxon>
        <taxon>Bacillota</taxon>
        <taxon>Bacilli</taxon>
        <taxon>Bacillales</taxon>
        <taxon>Bacillaceae</taxon>
        <taxon>Aquibacillus</taxon>
    </lineage>
</organism>
<reference evidence="8 9" key="1">
    <citation type="submission" date="2023-06" db="EMBL/GenBank/DDBJ databases">
        <title>Aquibacillus rhizosphaerae LR5S19.</title>
        <authorList>
            <person name="Sun J.-Q."/>
        </authorList>
    </citation>
    <scope>NUCLEOTIDE SEQUENCE [LARGE SCALE GENOMIC DNA]</scope>
    <source>
        <strain evidence="8 9">LR5S19</strain>
    </source>
</reference>
<evidence type="ECO:0000256" key="1">
    <source>
        <dbReference type="ARBA" id="ARBA00001946"/>
    </source>
</evidence>
<comment type="similarity">
    <text evidence="2">Belongs to the ComB family.</text>
</comment>
<keyword evidence="5" id="KW-0378">Hydrolase</keyword>
<evidence type="ECO:0000256" key="2">
    <source>
        <dbReference type="ARBA" id="ARBA00009997"/>
    </source>
</evidence>
<comment type="cofactor">
    <cofactor evidence="1">
        <name>Mg(2+)</name>
        <dbReference type="ChEBI" id="CHEBI:18420"/>
    </cofactor>
</comment>
<dbReference type="EMBL" id="JASTZU010000063">
    <property type="protein sequence ID" value="MDL4843012.1"/>
    <property type="molecule type" value="Genomic_DNA"/>
</dbReference>
<evidence type="ECO:0000256" key="5">
    <source>
        <dbReference type="ARBA" id="ARBA00022801"/>
    </source>
</evidence>
<dbReference type="PANTHER" id="PTHR37311:SF1">
    <property type="entry name" value="2-PHOSPHOSULFOLACTATE PHOSPHATASE-RELATED"/>
    <property type="match status" value="1"/>
</dbReference>
<evidence type="ECO:0000256" key="3">
    <source>
        <dbReference type="ARBA" id="ARBA00012953"/>
    </source>
</evidence>
<dbReference type="Gene3D" id="3.90.1560.10">
    <property type="entry name" value="ComB-like"/>
    <property type="match status" value="1"/>
</dbReference>
<dbReference type="InterPro" id="IPR036702">
    <property type="entry name" value="ComB-like_sf"/>
</dbReference>
<sequence length="230" mass="25554">MLIDIYQGRNPPPTVAPFTIVIDVIRAFTVAHFAFLQGANRIFLAESVEQALKMKRDNPALVLAGEVAGLPIEGFDLENSPTKLQNQDLIGETLVLKTTNGVRATLNCLSSNHVFVTGFSNAKRTALYVKERIAEEKLDAVNVIASHPSGDDDLACAEYIKSIIDGSNSISTEEVINRIKQSHVADKFFNVENPIFKQEDIFYCTKELDGSFIMKVKKNKRIPMIERVNV</sequence>
<dbReference type="InterPro" id="IPR005238">
    <property type="entry name" value="ComB-like"/>
</dbReference>
<dbReference type="EC" id="3.1.3.71" evidence="3"/>
<accession>A0ABT7LAX0</accession>
<evidence type="ECO:0000256" key="4">
    <source>
        <dbReference type="ARBA" id="ARBA00021948"/>
    </source>
</evidence>
<dbReference type="Proteomes" id="UP001235343">
    <property type="component" value="Unassembled WGS sequence"/>
</dbReference>
<evidence type="ECO:0000256" key="6">
    <source>
        <dbReference type="ARBA" id="ARBA00022842"/>
    </source>
</evidence>
<evidence type="ECO:0000313" key="8">
    <source>
        <dbReference type="EMBL" id="MDL4843012.1"/>
    </source>
</evidence>
<keyword evidence="9" id="KW-1185">Reference proteome</keyword>
<name>A0ABT7LAX0_9BACI</name>
<comment type="caution">
    <text evidence="8">The sequence shown here is derived from an EMBL/GenBank/DDBJ whole genome shotgun (WGS) entry which is preliminary data.</text>
</comment>
<evidence type="ECO:0000256" key="7">
    <source>
        <dbReference type="ARBA" id="ARBA00033711"/>
    </source>
</evidence>
<dbReference type="Pfam" id="PF04029">
    <property type="entry name" value="2-ph_phosp"/>
    <property type="match status" value="1"/>
</dbReference>
<protein>
    <recommendedName>
        <fullName evidence="4">Probable 2-phosphosulfolactate phosphatase</fullName>
        <ecNumber evidence="3">3.1.3.71</ecNumber>
    </recommendedName>
</protein>
<evidence type="ECO:0000313" key="9">
    <source>
        <dbReference type="Proteomes" id="UP001235343"/>
    </source>
</evidence>
<gene>
    <name evidence="8" type="ORF">QQS35_21470</name>
</gene>
<dbReference type="SUPFAM" id="SSF142823">
    <property type="entry name" value="ComB-like"/>
    <property type="match status" value="1"/>
</dbReference>
<comment type="catalytic activity">
    <reaction evidence="7">
        <text>(2R)-O-phospho-3-sulfolactate + H2O = (2R)-3-sulfolactate + phosphate</text>
        <dbReference type="Rhea" id="RHEA:23416"/>
        <dbReference type="ChEBI" id="CHEBI:15377"/>
        <dbReference type="ChEBI" id="CHEBI:15597"/>
        <dbReference type="ChEBI" id="CHEBI:43474"/>
        <dbReference type="ChEBI" id="CHEBI:58738"/>
        <dbReference type="EC" id="3.1.3.71"/>
    </reaction>
</comment>
<proteinExistence type="inferred from homology"/>
<keyword evidence="6" id="KW-0460">Magnesium</keyword>